<gene>
    <name evidence="2" type="ORF">A2784_04780</name>
</gene>
<dbReference type="AlphaFoldDB" id="A0A1G1VMU5"/>
<organism evidence="2 3">
    <name type="scientific">Candidatus Chisholmbacteria bacterium RIFCSPHIGHO2_01_FULL_48_12</name>
    <dbReference type="NCBI Taxonomy" id="1797589"/>
    <lineage>
        <taxon>Bacteria</taxon>
        <taxon>Candidatus Chisholmiibacteriota</taxon>
    </lineage>
</organism>
<dbReference type="EMBL" id="MHCH01000041">
    <property type="protein sequence ID" value="OGY16654.1"/>
    <property type="molecule type" value="Genomic_DNA"/>
</dbReference>
<evidence type="ECO:0000313" key="2">
    <source>
        <dbReference type="EMBL" id="OGY16654.1"/>
    </source>
</evidence>
<dbReference type="Proteomes" id="UP000177324">
    <property type="component" value="Unassembled WGS sequence"/>
</dbReference>
<comment type="similarity">
    <text evidence="1">Belongs to the phD/YefM antitoxin family.</text>
</comment>
<comment type="caution">
    <text evidence="2">The sequence shown here is derived from an EMBL/GenBank/DDBJ whole genome shotgun (WGS) entry which is preliminary data.</text>
</comment>
<accession>A0A1G1VMU5</accession>
<dbReference type="STRING" id="1797589.A2784_04780"/>
<proteinExistence type="inferred from homology"/>
<dbReference type="InterPro" id="IPR036165">
    <property type="entry name" value="YefM-like_sf"/>
</dbReference>
<evidence type="ECO:0000256" key="1">
    <source>
        <dbReference type="ARBA" id="ARBA00009981"/>
    </source>
</evidence>
<evidence type="ECO:0008006" key="4">
    <source>
        <dbReference type="Google" id="ProtNLM"/>
    </source>
</evidence>
<dbReference type="SUPFAM" id="SSF143120">
    <property type="entry name" value="YefM-like"/>
    <property type="match status" value="1"/>
</dbReference>
<protein>
    <recommendedName>
        <fullName evidence="4">Antitoxin</fullName>
    </recommendedName>
</protein>
<evidence type="ECO:0000313" key="3">
    <source>
        <dbReference type="Proteomes" id="UP000177324"/>
    </source>
</evidence>
<sequence length="91" mass="10822">MITSQNLRTITDMRRDADGLLQLVARRKEPIGILKNNKLRAYLIDAQLLEKLEEFVEDVIDGQMVEERWLKAKPSDFRDYDKLRRKYKLGQ</sequence>
<name>A0A1G1VMU5_9BACT</name>
<reference evidence="2 3" key="1">
    <citation type="journal article" date="2016" name="Nat. Commun.">
        <title>Thousands of microbial genomes shed light on interconnected biogeochemical processes in an aquifer system.</title>
        <authorList>
            <person name="Anantharaman K."/>
            <person name="Brown C.T."/>
            <person name="Hug L.A."/>
            <person name="Sharon I."/>
            <person name="Castelle C.J."/>
            <person name="Probst A.J."/>
            <person name="Thomas B.C."/>
            <person name="Singh A."/>
            <person name="Wilkins M.J."/>
            <person name="Karaoz U."/>
            <person name="Brodie E.L."/>
            <person name="Williams K.H."/>
            <person name="Hubbard S.S."/>
            <person name="Banfield J.F."/>
        </authorList>
    </citation>
    <scope>NUCLEOTIDE SEQUENCE [LARGE SCALE GENOMIC DNA]</scope>
</reference>